<evidence type="ECO:0000313" key="7">
    <source>
        <dbReference type="EMBL" id="KAL0006392.1"/>
    </source>
</evidence>
<reference evidence="7 8" key="1">
    <citation type="submission" date="2024-01" db="EMBL/GenBank/DDBJ databases">
        <title>A telomere-to-telomere, gap-free genome of sweet tea (Lithocarpus litseifolius).</title>
        <authorList>
            <person name="Zhou J."/>
        </authorList>
    </citation>
    <scope>NUCLEOTIDE SEQUENCE [LARGE SCALE GENOMIC DNA]</scope>
    <source>
        <strain evidence="7">Zhou-2022a</strain>
        <tissue evidence="7">Leaf</tissue>
    </source>
</reference>
<comment type="subcellular location">
    <subcellularLocation>
        <location evidence="1">Membrane</location>
        <topology evidence="1">Multi-pass membrane protein</topology>
    </subcellularLocation>
</comment>
<keyword evidence="8" id="KW-1185">Reference proteome</keyword>
<evidence type="ECO:0000313" key="8">
    <source>
        <dbReference type="Proteomes" id="UP001459277"/>
    </source>
</evidence>
<dbReference type="EMBL" id="JAZDWU010000004">
    <property type="protein sequence ID" value="KAL0006392.1"/>
    <property type="molecule type" value="Genomic_DNA"/>
</dbReference>
<accession>A0AAW2D952</accession>
<feature type="transmembrane region" description="Helical" evidence="5">
    <location>
        <begin position="6"/>
        <end position="28"/>
    </location>
</feature>
<dbReference type="AlphaFoldDB" id="A0AAW2D952"/>
<dbReference type="GO" id="GO:0140359">
    <property type="term" value="F:ABC-type transporter activity"/>
    <property type="evidence" value="ECO:0007669"/>
    <property type="project" value="InterPro"/>
</dbReference>
<name>A0AAW2D952_9ROSI</name>
<gene>
    <name evidence="7" type="ORF">SO802_013953</name>
</gene>
<dbReference type="InterPro" id="IPR013525">
    <property type="entry name" value="ABC2_TM"/>
</dbReference>
<keyword evidence="4 5" id="KW-0472">Membrane</keyword>
<evidence type="ECO:0000256" key="5">
    <source>
        <dbReference type="SAM" id="Phobius"/>
    </source>
</evidence>
<evidence type="ECO:0000256" key="2">
    <source>
        <dbReference type="ARBA" id="ARBA00022692"/>
    </source>
</evidence>
<evidence type="ECO:0000256" key="3">
    <source>
        <dbReference type="ARBA" id="ARBA00022989"/>
    </source>
</evidence>
<comment type="caution">
    <text evidence="7">The sequence shown here is derived from an EMBL/GenBank/DDBJ whole genome shotgun (WGS) entry which is preliminary data.</text>
</comment>
<keyword evidence="2 5" id="KW-0812">Transmembrane</keyword>
<feature type="transmembrane region" description="Helical" evidence="5">
    <location>
        <begin position="90"/>
        <end position="108"/>
    </location>
</feature>
<feature type="transmembrane region" description="Helical" evidence="5">
    <location>
        <begin position="114"/>
        <end position="134"/>
    </location>
</feature>
<protein>
    <recommendedName>
        <fullName evidence="6">ABC-2 type transporter transmembrane domain-containing protein</fullName>
    </recommendedName>
</protein>
<keyword evidence="3 5" id="KW-1133">Transmembrane helix</keyword>
<feature type="domain" description="ABC-2 type transporter transmembrane" evidence="6">
    <location>
        <begin position="9"/>
        <end position="71"/>
    </location>
</feature>
<evidence type="ECO:0000256" key="1">
    <source>
        <dbReference type="ARBA" id="ARBA00004141"/>
    </source>
</evidence>
<dbReference type="Proteomes" id="UP001459277">
    <property type="component" value="Unassembled WGS sequence"/>
</dbReference>
<sequence>MNSVRALGFVSTRSIMLLNLVQLPLYMLQRPIFYKHRAQRFFRTSSYITAHSTVNLPQTLIEVIFSMTFPYRNIYSFQITHTYNNSCRHSHILCVYFLAGLSMAGNGAPFFEYLMLLFLVAYFGSSVFFFISAISSIQEVRNALAGTSASLTTVFLTYNDDFHKLLLGP</sequence>
<evidence type="ECO:0000259" key="6">
    <source>
        <dbReference type="Pfam" id="PF01061"/>
    </source>
</evidence>
<dbReference type="Pfam" id="PF01061">
    <property type="entry name" value="ABC2_membrane"/>
    <property type="match status" value="1"/>
</dbReference>
<organism evidence="7 8">
    <name type="scientific">Lithocarpus litseifolius</name>
    <dbReference type="NCBI Taxonomy" id="425828"/>
    <lineage>
        <taxon>Eukaryota</taxon>
        <taxon>Viridiplantae</taxon>
        <taxon>Streptophyta</taxon>
        <taxon>Embryophyta</taxon>
        <taxon>Tracheophyta</taxon>
        <taxon>Spermatophyta</taxon>
        <taxon>Magnoliopsida</taxon>
        <taxon>eudicotyledons</taxon>
        <taxon>Gunneridae</taxon>
        <taxon>Pentapetalae</taxon>
        <taxon>rosids</taxon>
        <taxon>fabids</taxon>
        <taxon>Fagales</taxon>
        <taxon>Fagaceae</taxon>
        <taxon>Lithocarpus</taxon>
    </lineage>
</organism>
<proteinExistence type="predicted"/>
<evidence type="ECO:0000256" key="4">
    <source>
        <dbReference type="ARBA" id="ARBA00023136"/>
    </source>
</evidence>
<dbReference type="GO" id="GO:0016020">
    <property type="term" value="C:membrane"/>
    <property type="evidence" value="ECO:0007669"/>
    <property type="project" value="UniProtKB-SubCell"/>
</dbReference>